<evidence type="ECO:0000256" key="6">
    <source>
        <dbReference type="ARBA" id="ARBA00022918"/>
    </source>
</evidence>
<dbReference type="GO" id="GO:0003964">
    <property type="term" value="F:RNA-directed DNA polymerase activity"/>
    <property type="evidence" value="ECO:0007669"/>
    <property type="project" value="UniProtKB-KW"/>
</dbReference>
<dbReference type="PROSITE" id="PS51029">
    <property type="entry name" value="MADF"/>
    <property type="match status" value="1"/>
</dbReference>
<organism evidence="11 12">
    <name type="scientific">Rhamnusium bicolor</name>
    <dbReference type="NCBI Taxonomy" id="1586634"/>
    <lineage>
        <taxon>Eukaryota</taxon>
        <taxon>Metazoa</taxon>
        <taxon>Ecdysozoa</taxon>
        <taxon>Arthropoda</taxon>
        <taxon>Hexapoda</taxon>
        <taxon>Insecta</taxon>
        <taxon>Pterygota</taxon>
        <taxon>Neoptera</taxon>
        <taxon>Endopterygota</taxon>
        <taxon>Coleoptera</taxon>
        <taxon>Polyphaga</taxon>
        <taxon>Cucujiformia</taxon>
        <taxon>Chrysomeloidea</taxon>
        <taxon>Cerambycidae</taxon>
        <taxon>Lepturinae</taxon>
        <taxon>Rhagiini</taxon>
        <taxon>Rhamnusium</taxon>
    </lineage>
</organism>
<evidence type="ECO:0000256" key="1">
    <source>
        <dbReference type="ARBA" id="ARBA00022679"/>
    </source>
</evidence>
<dbReference type="Proteomes" id="UP001162156">
    <property type="component" value="Unassembled WGS sequence"/>
</dbReference>
<evidence type="ECO:0000256" key="7">
    <source>
        <dbReference type="PROSITE-ProRule" id="PRU00371"/>
    </source>
</evidence>
<evidence type="ECO:0000313" key="11">
    <source>
        <dbReference type="EMBL" id="KAJ8948229.1"/>
    </source>
</evidence>
<dbReference type="InterPro" id="IPR043502">
    <property type="entry name" value="DNA/RNA_pol_sf"/>
</dbReference>
<comment type="caution">
    <text evidence="11">The sequence shown here is derived from an EMBL/GenBank/DDBJ whole genome shotgun (WGS) entry which is preliminary data.</text>
</comment>
<feature type="compositionally biased region" description="Low complexity" evidence="8">
    <location>
        <begin position="713"/>
        <end position="724"/>
    </location>
</feature>
<dbReference type="GO" id="GO:0005634">
    <property type="term" value="C:nucleus"/>
    <property type="evidence" value="ECO:0007669"/>
    <property type="project" value="UniProtKB-SubCell"/>
</dbReference>
<dbReference type="GO" id="GO:0016787">
    <property type="term" value="F:hydrolase activity"/>
    <property type="evidence" value="ECO:0007669"/>
    <property type="project" value="UniProtKB-KW"/>
</dbReference>
<sequence length="960" mass="110248">MNEQYIVVDRESKVFAVSLVKKVRLCNLELWQTEHPQLLVCEGREAIFNPSIVLLTEDTDLMLYVNSKFLYVEQLYERSLDFIMENCNERSRRSRGSGRFRKEQKQLKESDKAYKSRKHKTVPEKSAQVNRCVVNVSLPAKVLVTLGGSYLMNLIHLVPVKRRRHGVYEYPEDSKRQTTVAYTIPGETHVNSVPRDVGHYTRAKSDKEYLSPDLNINRLFKAFKKLYPESAVTYKFYRAVFKKDFPKLSFRRPRMDTCHTCDRLDCAIRANNETSKAARTKLDIHHTKAQRARDILKENTILSQQPGSDLCCLSMDLEQVMFVPTLVHSDMFYLSQLSCFNLGIHVGDTNHASIGHSFMPCDRDFALIEKRKSTMKAYIPEDLIDVIKSARYSPPFEVVDMTKFYFWNIKETADLYINTSKLQISKATAIRIEKQNPAMEEIGIIDAISKKEIREENLQNEVAEYFKKLLIMLLKILLPMKNLMRLRDYLLQFNQLAAMKNNPELVFKVVKNITSNKKIAPQRRLFNVKKKGKKRSQVINIPTTSECTVVIYGVRFKVITDHSSLLWLKRLQNPSGRLARWAMHLSQFDIDIEHRTGRLKVRLKQGVSQCKKKWKNLRTAFSRAQRKRPSGSGINKKKYYLQDVMQFILPYIKSRTQSGNLPSPSTENDPMNESMNMAEEATQEHDDEHLQSQTEVDQAEIQTTSQNEVDPAETQTTISEQQTENSDVNIIKRSKLASKTARKKFRPATALENEADKCFIDYMKNQNITADADLEFLQSLLPDVKKMDCRRKRKFKTSVLQTIDNILGEQEDEALRMSSVNCWATNRQDFQETPTPSTVTSWNRNNLQELEHTSTSTTVISWGTNGQDSISTPSSSTANQPNMDINDNVSEPSANVCGSSTSTHEEVLYGDHSYIQLPMNDTVLSANNIAEEVVIDDMLESEGGHETIGLRKSSKCKLYG</sequence>
<evidence type="ECO:0000256" key="2">
    <source>
        <dbReference type="ARBA" id="ARBA00022695"/>
    </source>
</evidence>
<dbReference type="PANTHER" id="PTHR10773">
    <property type="entry name" value="DNA-DIRECTED RNA POLYMERASES I, II, AND III SUBUNIT RPABC2"/>
    <property type="match status" value="1"/>
</dbReference>
<dbReference type="Pfam" id="PF24664">
    <property type="entry name" value="Monjiviricetes_fusion"/>
    <property type="match status" value="1"/>
</dbReference>
<protein>
    <submittedName>
        <fullName evidence="11">Uncharacterized protein</fullName>
    </submittedName>
</protein>
<dbReference type="Pfam" id="PF02944">
    <property type="entry name" value="BESS"/>
    <property type="match status" value="1"/>
</dbReference>
<keyword evidence="5" id="KW-0378">Hydrolase</keyword>
<evidence type="ECO:0000256" key="3">
    <source>
        <dbReference type="ARBA" id="ARBA00022722"/>
    </source>
</evidence>
<feature type="region of interest" description="Disordered" evidence="8">
    <location>
        <begin position="859"/>
        <end position="883"/>
    </location>
</feature>
<feature type="domain" description="MADF" evidence="9">
    <location>
        <begin position="555"/>
        <end position="653"/>
    </location>
</feature>
<evidence type="ECO:0000256" key="4">
    <source>
        <dbReference type="ARBA" id="ARBA00022759"/>
    </source>
</evidence>
<keyword evidence="3" id="KW-0540">Nuclease</keyword>
<accession>A0AAV8Y9H2</accession>
<keyword evidence="6" id="KW-0695">RNA-directed DNA polymerase</keyword>
<dbReference type="InterPro" id="IPR006578">
    <property type="entry name" value="MADF-dom"/>
</dbReference>
<evidence type="ECO:0000313" key="12">
    <source>
        <dbReference type="Proteomes" id="UP001162156"/>
    </source>
</evidence>
<evidence type="ECO:0000259" key="10">
    <source>
        <dbReference type="PROSITE" id="PS51031"/>
    </source>
</evidence>
<evidence type="ECO:0000259" key="9">
    <source>
        <dbReference type="PROSITE" id="PS51029"/>
    </source>
</evidence>
<feature type="compositionally biased region" description="Polar residues" evidence="8">
    <location>
        <begin position="691"/>
        <end position="708"/>
    </location>
</feature>
<keyword evidence="1" id="KW-0808">Transferase</keyword>
<keyword evidence="7" id="KW-0539">Nucleus</keyword>
<dbReference type="InterPro" id="IPR041373">
    <property type="entry name" value="RT_RNaseH"/>
</dbReference>
<gene>
    <name evidence="11" type="ORF">NQ314_008466</name>
</gene>
<proteinExistence type="predicted"/>
<feature type="region of interest" description="Disordered" evidence="8">
    <location>
        <begin position="93"/>
        <end position="121"/>
    </location>
</feature>
<dbReference type="SUPFAM" id="SSF56672">
    <property type="entry name" value="DNA/RNA polymerases"/>
    <property type="match status" value="1"/>
</dbReference>
<dbReference type="GO" id="GO:0003677">
    <property type="term" value="F:DNA binding"/>
    <property type="evidence" value="ECO:0007669"/>
    <property type="project" value="InterPro"/>
</dbReference>
<comment type="subcellular location">
    <subcellularLocation>
        <location evidence="7">Nucleus</location>
    </subcellularLocation>
</comment>
<keyword evidence="2" id="KW-0548">Nucleotidyltransferase</keyword>
<dbReference type="EMBL" id="JANEYF010002313">
    <property type="protein sequence ID" value="KAJ8948229.1"/>
    <property type="molecule type" value="Genomic_DNA"/>
</dbReference>
<dbReference type="InterPro" id="IPR004210">
    <property type="entry name" value="BESS_motif"/>
</dbReference>
<evidence type="ECO:0000256" key="8">
    <source>
        <dbReference type="SAM" id="MobiDB-lite"/>
    </source>
</evidence>
<dbReference type="AlphaFoldDB" id="A0AAV8Y9H2"/>
<feature type="compositionally biased region" description="Basic and acidic residues" evidence="8">
    <location>
        <begin position="100"/>
        <end position="114"/>
    </location>
</feature>
<dbReference type="Pfam" id="PF17917">
    <property type="entry name" value="RT_RNaseH"/>
    <property type="match status" value="1"/>
</dbReference>
<dbReference type="PANTHER" id="PTHR10773:SF19">
    <property type="match status" value="1"/>
</dbReference>
<name>A0AAV8Y9H2_9CUCU</name>
<evidence type="ECO:0000256" key="5">
    <source>
        <dbReference type="ARBA" id="ARBA00022801"/>
    </source>
</evidence>
<keyword evidence="4" id="KW-0255">Endonuclease</keyword>
<dbReference type="PROSITE" id="PS51031">
    <property type="entry name" value="BESS"/>
    <property type="match status" value="1"/>
</dbReference>
<feature type="region of interest" description="Disordered" evidence="8">
    <location>
        <begin position="677"/>
        <end position="724"/>
    </location>
</feature>
<dbReference type="Pfam" id="PF10545">
    <property type="entry name" value="MADF_DNA_bdg"/>
    <property type="match status" value="1"/>
</dbReference>
<feature type="domain" description="BESS" evidence="10">
    <location>
        <begin position="770"/>
        <end position="809"/>
    </location>
</feature>
<keyword evidence="12" id="KW-1185">Reference proteome</keyword>
<reference evidence="11" key="1">
    <citation type="journal article" date="2023" name="Insect Mol. Biol.">
        <title>Genome sequencing provides insights into the evolution of gene families encoding plant cell wall-degrading enzymes in longhorned beetles.</title>
        <authorList>
            <person name="Shin N.R."/>
            <person name="Okamura Y."/>
            <person name="Kirsch R."/>
            <person name="Pauchet Y."/>
        </authorList>
    </citation>
    <scope>NUCLEOTIDE SEQUENCE</scope>
    <source>
        <strain evidence="11">RBIC_L_NR</strain>
    </source>
</reference>
<dbReference type="GO" id="GO:0004519">
    <property type="term" value="F:endonuclease activity"/>
    <property type="evidence" value="ECO:0007669"/>
    <property type="project" value="UniProtKB-KW"/>
</dbReference>